<dbReference type="InterPro" id="IPR001509">
    <property type="entry name" value="Epimerase_deHydtase"/>
</dbReference>
<evidence type="ECO:0000313" key="3">
    <source>
        <dbReference type="EMBL" id="MFC5023536.1"/>
    </source>
</evidence>
<protein>
    <submittedName>
        <fullName evidence="3">NAD-dependent epimerase/dehydratase family protein</fullName>
    </submittedName>
</protein>
<dbReference type="SUPFAM" id="SSF51735">
    <property type="entry name" value="NAD(P)-binding Rossmann-fold domains"/>
    <property type="match status" value="1"/>
</dbReference>
<accession>A0ABV9XDL1</accession>
<keyword evidence="4" id="KW-1185">Reference proteome</keyword>
<dbReference type="Proteomes" id="UP001595829">
    <property type="component" value="Unassembled WGS sequence"/>
</dbReference>
<dbReference type="PRINTS" id="PR01713">
    <property type="entry name" value="NUCEPIMERASE"/>
</dbReference>
<dbReference type="Gene3D" id="3.40.50.720">
    <property type="entry name" value="NAD(P)-binding Rossmann-like Domain"/>
    <property type="match status" value="1"/>
</dbReference>
<dbReference type="InterPro" id="IPR036291">
    <property type="entry name" value="NAD(P)-bd_dom_sf"/>
</dbReference>
<sequence>MRAVVTGAAGFIGSHLCARLLADGCEVVGVDVLTDTYDPRLKKRNVAALLGRRTFTFLRADLLHTPLAPLLDGADAVYHLAGQPGVRTSWGAEFATYVHRNVLATHAVLEAARAVRPRKLVYASSSSVYGDAARYPTGEALRPRPVSPYGVTKLSGEQLCEVYRTAFGLPTVSLRLFTVYGPRQRPDMAFARLVDAAVRGEPFTVYGDGEQSRDFTYVADVVEALCRVVRSDFTGVANVGGGCRVSLNGAIAVLRSLTGPFDVVRAERAPGDVRHTAADISLSRAAFGYRPRVGLREGLAAMVDQARHGRVPVPLHERSDR</sequence>
<evidence type="ECO:0000313" key="4">
    <source>
        <dbReference type="Proteomes" id="UP001595829"/>
    </source>
</evidence>
<dbReference type="Gene3D" id="3.90.25.10">
    <property type="entry name" value="UDP-galactose 4-epimerase, domain 1"/>
    <property type="match status" value="1"/>
</dbReference>
<evidence type="ECO:0000256" key="1">
    <source>
        <dbReference type="ARBA" id="ARBA00023027"/>
    </source>
</evidence>
<proteinExistence type="predicted"/>
<dbReference type="Pfam" id="PF01370">
    <property type="entry name" value="Epimerase"/>
    <property type="match status" value="1"/>
</dbReference>
<evidence type="ECO:0000259" key="2">
    <source>
        <dbReference type="Pfam" id="PF01370"/>
    </source>
</evidence>
<feature type="domain" description="NAD-dependent epimerase/dehydratase" evidence="2">
    <location>
        <begin position="4"/>
        <end position="234"/>
    </location>
</feature>
<keyword evidence="1" id="KW-0520">NAD</keyword>
<dbReference type="EMBL" id="JBHSJD010000009">
    <property type="protein sequence ID" value="MFC5023536.1"/>
    <property type="molecule type" value="Genomic_DNA"/>
</dbReference>
<name>A0ABV9XDL1_9ACTN</name>
<reference evidence="4" key="1">
    <citation type="journal article" date="2019" name="Int. J. Syst. Evol. Microbiol.">
        <title>The Global Catalogue of Microorganisms (GCM) 10K type strain sequencing project: providing services to taxonomists for standard genome sequencing and annotation.</title>
        <authorList>
            <consortium name="The Broad Institute Genomics Platform"/>
            <consortium name="The Broad Institute Genome Sequencing Center for Infectious Disease"/>
            <person name="Wu L."/>
            <person name="Ma J."/>
        </authorList>
    </citation>
    <scope>NUCLEOTIDE SEQUENCE [LARGE SCALE GENOMIC DNA]</scope>
    <source>
        <strain evidence="4">CGMCC 4.1648</strain>
    </source>
</reference>
<dbReference type="PANTHER" id="PTHR43574">
    <property type="entry name" value="EPIMERASE-RELATED"/>
    <property type="match status" value="1"/>
</dbReference>
<comment type="caution">
    <text evidence="3">The sequence shown here is derived from an EMBL/GenBank/DDBJ whole genome shotgun (WGS) entry which is preliminary data.</text>
</comment>
<organism evidence="3 4">
    <name type="scientific">Streptomyces coeruleoprunus</name>
    <dbReference type="NCBI Taxonomy" id="285563"/>
    <lineage>
        <taxon>Bacteria</taxon>
        <taxon>Bacillati</taxon>
        <taxon>Actinomycetota</taxon>
        <taxon>Actinomycetes</taxon>
        <taxon>Kitasatosporales</taxon>
        <taxon>Streptomycetaceae</taxon>
        <taxon>Streptomyces</taxon>
    </lineage>
</organism>
<dbReference type="RefSeq" id="WP_345688855.1">
    <property type="nucleotide sequence ID" value="NZ_BAABIT010000001.1"/>
</dbReference>
<gene>
    <name evidence="3" type="ORF">ACFPM3_15465</name>
</gene>